<dbReference type="EMBL" id="QXFV01006186">
    <property type="protein sequence ID" value="KAE8962216.1"/>
    <property type="molecule type" value="Genomic_DNA"/>
</dbReference>
<dbReference type="InterPro" id="IPR046341">
    <property type="entry name" value="SET_dom_sf"/>
</dbReference>
<comment type="caution">
    <text evidence="1">The sequence shown here is derived from an EMBL/GenBank/DDBJ whole genome shotgun (WGS) entry which is preliminary data.</text>
</comment>
<proteinExistence type="predicted"/>
<gene>
    <name evidence="1" type="ORF">PR001_g29780</name>
</gene>
<evidence type="ECO:0000313" key="1">
    <source>
        <dbReference type="EMBL" id="KAE8962216.1"/>
    </source>
</evidence>
<organism evidence="1 2">
    <name type="scientific">Phytophthora rubi</name>
    <dbReference type="NCBI Taxonomy" id="129364"/>
    <lineage>
        <taxon>Eukaryota</taxon>
        <taxon>Sar</taxon>
        <taxon>Stramenopiles</taxon>
        <taxon>Oomycota</taxon>
        <taxon>Peronosporomycetes</taxon>
        <taxon>Peronosporales</taxon>
        <taxon>Peronosporaceae</taxon>
        <taxon>Phytophthora</taxon>
    </lineage>
</organism>
<evidence type="ECO:0008006" key="3">
    <source>
        <dbReference type="Google" id="ProtNLM"/>
    </source>
</evidence>
<accession>A0A6A3GYL1</accession>
<sequence length="62" mass="6771">MEKWEVGGETCLGLFARSPIARGEEITFNYASHNAETSSVAKYVRHVEVDVSTVMSGARVPV</sequence>
<dbReference type="AlphaFoldDB" id="A0A6A3GYL1"/>
<protein>
    <recommendedName>
        <fullName evidence="3">SET domain-containing protein</fullName>
    </recommendedName>
</protein>
<dbReference type="Proteomes" id="UP000429607">
    <property type="component" value="Unassembled WGS sequence"/>
</dbReference>
<evidence type="ECO:0000313" key="2">
    <source>
        <dbReference type="Proteomes" id="UP000429607"/>
    </source>
</evidence>
<name>A0A6A3GYL1_9STRA</name>
<reference evidence="1 2" key="1">
    <citation type="submission" date="2018-09" db="EMBL/GenBank/DDBJ databases">
        <title>Genomic investigation of the strawberry pathogen Phytophthora fragariae indicates pathogenicity is determined by transcriptional variation in three key races.</title>
        <authorList>
            <person name="Adams T.M."/>
            <person name="Armitage A.D."/>
            <person name="Sobczyk M.K."/>
            <person name="Bates H.J."/>
            <person name="Dunwell J.M."/>
            <person name="Nellist C.F."/>
            <person name="Harrison R.J."/>
        </authorList>
    </citation>
    <scope>NUCLEOTIDE SEQUENCE [LARGE SCALE GENOMIC DNA]</scope>
    <source>
        <strain evidence="1 2">SCRP249</strain>
    </source>
</reference>
<dbReference type="Gene3D" id="2.170.270.10">
    <property type="entry name" value="SET domain"/>
    <property type="match status" value="1"/>
</dbReference>
<dbReference type="SUPFAM" id="SSF82199">
    <property type="entry name" value="SET domain"/>
    <property type="match status" value="1"/>
</dbReference>